<organism evidence="6 7">
    <name type="scientific">Apiospora arundinis</name>
    <dbReference type="NCBI Taxonomy" id="335852"/>
    <lineage>
        <taxon>Eukaryota</taxon>
        <taxon>Fungi</taxon>
        <taxon>Dikarya</taxon>
        <taxon>Ascomycota</taxon>
        <taxon>Pezizomycotina</taxon>
        <taxon>Sordariomycetes</taxon>
        <taxon>Xylariomycetidae</taxon>
        <taxon>Amphisphaeriales</taxon>
        <taxon>Apiosporaceae</taxon>
        <taxon>Apiospora</taxon>
    </lineage>
</organism>
<keyword evidence="3 5" id="KW-1133">Transmembrane helix</keyword>
<dbReference type="InterPro" id="IPR005828">
    <property type="entry name" value="MFS_sugar_transport-like"/>
</dbReference>
<dbReference type="EMBL" id="JAPCWZ010000005">
    <property type="protein sequence ID" value="KAK8862158.1"/>
    <property type="molecule type" value="Genomic_DNA"/>
</dbReference>
<dbReference type="SUPFAM" id="SSF103473">
    <property type="entry name" value="MFS general substrate transporter"/>
    <property type="match status" value="1"/>
</dbReference>
<evidence type="ECO:0000256" key="5">
    <source>
        <dbReference type="SAM" id="Phobius"/>
    </source>
</evidence>
<dbReference type="InterPro" id="IPR036259">
    <property type="entry name" value="MFS_trans_sf"/>
</dbReference>
<proteinExistence type="predicted"/>
<gene>
    <name evidence="6" type="ORF">PGQ11_008393</name>
</gene>
<keyword evidence="7" id="KW-1185">Reference proteome</keyword>
<feature type="transmembrane region" description="Helical" evidence="5">
    <location>
        <begin position="280"/>
        <end position="300"/>
    </location>
</feature>
<evidence type="ECO:0000256" key="3">
    <source>
        <dbReference type="ARBA" id="ARBA00022989"/>
    </source>
</evidence>
<comment type="caution">
    <text evidence="6">The sequence shown here is derived from an EMBL/GenBank/DDBJ whole genome shotgun (WGS) entry which is preliminary data.</text>
</comment>
<dbReference type="Gene3D" id="1.20.1250.20">
    <property type="entry name" value="MFS general substrate transporter like domains"/>
    <property type="match status" value="1"/>
</dbReference>
<evidence type="ECO:0000256" key="4">
    <source>
        <dbReference type="ARBA" id="ARBA00023136"/>
    </source>
</evidence>
<feature type="transmembrane region" description="Helical" evidence="5">
    <location>
        <begin position="307"/>
        <end position="331"/>
    </location>
</feature>
<accession>A0ABR2IF13</accession>
<dbReference type="PANTHER" id="PTHR48022">
    <property type="entry name" value="PLASTIDIC GLUCOSE TRANSPORTER 4"/>
    <property type="match status" value="1"/>
</dbReference>
<protein>
    <submittedName>
        <fullName evidence="6">General substrate transporter</fullName>
    </submittedName>
</protein>
<evidence type="ECO:0000256" key="2">
    <source>
        <dbReference type="ARBA" id="ARBA00022692"/>
    </source>
</evidence>
<comment type="subcellular location">
    <subcellularLocation>
        <location evidence="1">Membrane</location>
        <topology evidence="1">Multi-pass membrane protein</topology>
    </subcellularLocation>
</comment>
<keyword evidence="4 5" id="KW-0472">Membrane</keyword>
<keyword evidence="2 5" id="KW-0812">Transmembrane</keyword>
<feature type="transmembrane region" description="Helical" evidence="5">
    <location>
        <begin position="343"/>
        <end position="362"/>
    </location>
</feature>
<dbReference type="InterPro" id="IPR050360">
    <property type="entry name" value="MFS_Sugar_Transporters"/>
</dbReference>
<dbReference type="PANTHER" id="PTHR48022:SF26">
    <property type="entry name" value="MAJOR FACILITATOR SUPERFAMILY (MFS) PROFILE DOMAIN-CONTAINING PROTEIN-RELATED"/>
    <property type="match status" value="1"/>
</dbReference>
<evidence type="ECO:0000313" key="7">
    <source>
        <dbReference type="Proteomes" id="UP001390339"/>
    </source>
</evidence>
<dbReference type="Pfam" id="PF00083">
    <property type="entry name" value="Sugar_tr"/>
    <property type="match status" value="1"/>
</dbReference>
<sequence>MERQIRQGGLGFVEDGWPFGLRHSDEIPVCLFGYDQGVFSGLVVTEDYLTVHGLHGRGKTDLLSTITSIYAVGCLFGVPPYARRSRGLRVDHMVDLVSGERRAEETPCSIGNGISTATVPVWQTETSQAKWRGKLVVLEMMMNIFGFTLVNWVNYGLSFLGVPWLPESPQWLIAHGREEETTIILADLEDRAFDDPYVIAARDELVYSVQDERNNAVRWRDLVRRRNDRGTKTLRRLLLGIGLQAMQQPLKSMPCFVTNIYYPPTLFIESVGTIDNMARLIAALSSVSYVAASGIAAPLVEWYGRRSMMIVSTAIQFLCFLMMTILLYYSFVGKPGQQKVSKASVVFFFLYYMGFGLGMLGIPRLYPTEIN</sequence>
<name>A0ABR2IF13_9PEZI</name>
<evidence type="ECO:0000313" key="6">
    <source>
        <dbReference type="EMBL" id="KAK8862158.1"/>
    </source>
</evidence>
<reference evidence="6 7" key="1">
    <citation type="journal article" date="2024" name="IMA Fungus">
        <title>Apiospora arundinis, a panoply of carbohydrate-active enzymes and secondary metabolites.</title>
        <authorList>
            <person name="Sorensen T."/>
            <person name="Petersen C."/>
            <person name="Muurmann A.T."/>
            <person name="Christiansen J.V."/>
            <person name="Brundto M.L."/>
            <person name="Overgaard C.K."/>
            <person name="Boysen A.T."/>
            <person name="Wollenberg R.D."/>
            <person name="Larsen T.O."/>
            <person name="Sorensen J.L."/>
            <person name="Nielsen K.L."/>
            <person name="Sondergaard T.E."/>
        </authorList>
    </citation>
    <scope>NUCLEOTIDE SEQUENCE [LARGE SCALE GENOMIC DNA]</scope>
    <source>
        <strain evidence="6 7">AAU 773</strain>
    </source>
</reference>
<dbReference type="Proteomes" id="UP001390339">
    <property type="component" value="Unassembled WGS sequence"/>
</dbReference>
<evidence type="ECO:0000256" key="1">
    <source>
        <dbReference type="ARBA" id="ARBA00004141"/>
    </source>
</evidence>